<name>Q55BP3_DICDI</name>
<dbReference type="Proteomes" id="UP000002195">
    <property type="component" value="Unassembled WGS sequence"/>
</dbReference>
<dbReference type="dictyBase" id="DDB_G0270812"/>
<dbReference type="AlphaFoldDB" id="Q55BP3"/>
<comment type="caution">
    <text evidence="1">The sequence shown here is derived from an EMBL/GenBank/DDBJ whole genome shotgun (WGS) entry which is preliminary data.</text>
</comment>
<accession>Q55BP3</accession>
<protein>
    <submittedName>
        <fullName evidence="1">Uncharacterized protein</fullName>
    </submittedName>
</protein>
<sequence>MAKKITIVKPPDHKIFASNSNKMPSMSSKFRDITLEIKFNLKI</sequence>
<dbReference type="KEGG" id="ddi:DDB_G0270812"/>
<reference evidence="1 2" key="1">
    <citation type="journal article" date="2005" name="Nature">
        <title>The genome of the social amoeba Dictyostelium discoideum.</title>
        <authorList>
            <consortium name="The Dictyostelium discoideum Sequencing Consortium"/>
            <person name="Eichinger L."/>
            <person name="Pachebat J.A."/>
            <person name="Glockner G."/>
            <person name="Rajandream M.A."/>
            <person name="Sucgang R."/>
            <person name="Berriman M."/>
            <person name="Song J."/>
            <person name="Olsen R."/>
            <person name="Szafranski K."/>
            <person name="Xu Q."/>
            <person name="Tunggal B."/>
            <person name="Kummerfeld S."/>
            <person name="Madera M."/>
            <person name="Konfortov B.A."/>
            <person name="Rivero F."/>
            <person name="Bankier A.T."/>
            <person name="Lehmann R."/>
            <person name="Hamlin N."/>
            <person name="Davies R."/>
            <person name="Gaudet P."/>
            <person name="Fey P."/>
            <person name="Pilcher K."/>
            <person name="Chen G."/>
            <person name="Saunders D."/>
            <person name="Sodergren E."/>
            <person name="Davis P."/>
            <person name="Kerhornou A."/>
            <person name="Nie X."/>
            <person name="Hall N."/>
            <person name="Anjard C."/>
            <person name="Hemphill L."/>
            <person name="Bason N."/>
            <person name="Farbrother P."/>
            <person name="Desany B."/>
            <person name="Just E."/>
            <person name="Morio T."/>
            <person name="Rost R."/>
            <person name="Churcher C."/>
            <person name="Cooper J."/>
            <person name="Haydock S."/>
            <person name="van Driessche N."/>
            <person name="Cronin A."/>
            <person name="Goodhead I."/>
            <person name="Muzny D."/>
            <person name="Mourier T."/>
            <person name="Pain A."/>
            <person name="Lu M."/>
            <person name="Harper D."/>
            <person name="Lindsay R."/>
            <person name="Hauser H."/>
            <person name="James K."/>
            <person name="Quiles M."/>
            <person name="Madan Babu M."/>
            <person name="Saito T."/>
            <person name="Buchrieser C."/>
            <person name="Wardroper A."/>
            <person name="Felder M."/>
            <person name="Thangavelu M."/>
            <person name="Johnson D."/>
            <person name="Knights A."/>
            <person name="Loulseged H."/>
            <person name="Mungall K."/>
            <person name="Oliver K."/>
            <person name="Price C."/>
            <person name="Quail M.A."/>
            <person name="Urushihara H."/>
            <person name="Hernandez J."/>
            <person name="Rabbinowitsch E."/>
            <person name="Steffen D."/>
            <person name="Sanders M."/>
            <person name="Ma J."/>
            <person name="Kohara Y."/>
            <person name="Sharp S."/>
            <person name="Simmonds M."/>
            <person name="Spiegler S."/>
            <person name="Tivey A."/>
            <person name="Sugano S."/>
            <person name="White B."/>
            <person name="Walker D."/>
            <person name="Woodward J."/>
            <person name="Winckler T."/>
            <person name="Tanaka Y."/>
            <person name="Shaulsky G."/>
            <person name="Schleicher M."/>
            <person name="Weinstock G."/>
            <person name="Rosenthal A."/>
            <person name="Cox E.C."/>
            <person name="Chisholm R.L."/>
            <person name="Gibbs R."/>
            <person name="Loomis W.F."/>
            <person name="Platzer M."/>
            <person name="Kay R.R."/>
            <person name="Williams J."/>
            <person name="Dear P.H."/>
            <person name="Noegel A.A."/>
            <person name="Barrell B."/>
            <person name="Kuspa A."/>
        </authorList>
    </citation>
    <scope>NUCLEOTIDE SEQUENCE [LARGE SCALE GENOMIC DNA]</scope>
    <source>
        <strain evidence="1 2">AX4</strain>
    </source>
</reference>
<dbReference type="InParanoid" id="Q55BP3"/>
<evidence type="ECO:0000313" key="2">
    <source>
        <dbReference type="Proteomes" id="UP000002195"/>
    </source>
</evidence>
<gene>
    <name evidence="1" type="ORF">DDB_G0270812</name>
</gene>
<dbReference type="EMBL" id="AAFI02000005">
    <property type="protein sequence ID" value="EAL72756.1"/>
    <property type="molecule type" value="Genomic_DNA"/>
</dbReference>
<proteinExistence type="predicted"/>
<dbReference type="HOGENOM" id="CLU_3243255_0_0_1"/>
<organism evidence="1 2">
    <name type="scientific">Dictyostelium discoideum</name>
    <name type="common">Social amoeba</name>
    <dbReference type="NCBI Taxonomy" id="44689"/>
    <lineage>
        <taxon>Eukaryota</taxon>
        <taxon>Amoebozoa</taxon>
        <taxon>Evosea</taxon>
        <taxon>Eumycetozoa</taxon>
        <taxon>Dictyostelia</taxon>
        <taxon>Dictyosteliales</taxon>
        <taxon>Dictyosteliaceae</taxon>
        <taxon>Dictyostelium</taxon>
    </lineage>
</organism>
<evidence type="ECO:0000313" key="1">
    <source>
        <dbReference type="EMBL" id="EAL72756.1"/>
    </source>
</evidence>
<dbReference type="RefSeq" id="XP_646788.1">
    <property type="nucleotide sequence ID" value="XM_641696.1"/>
</dbReference>
<dbReference type="GeneID" id="8617761"/>
<dbReference type="PaxDb" id="44689-DDB0202044"/>
<keyword evidence="2" id="KW-1185">Reference proteome</keyword>